<proteinExistence type="predicted"/>
<accession>A0A3S4MF31</accession>
<dbReference type="Proteomes" id="UP000278419">
    <property type="component" value="Chromosome"/>
</dbReference>
<evidence type="ECO:0000313" key="3">
    <source>
        <dbReference type="Proteomes" id="UP000278419"/>
    </source>
</evidence>
<keyword evidence="1" id="KW-1133">Transmembrane helix</keyword>
<name>A0A3S4MF31_STRAP</name>
<reference evidence="2 3" key="1">
    <citation type="submission" date="2018-12" db="EMBL/GenBank/DDBJ databases">
        <authorList>
            <consortium name="Pathogen Informatics"/>
        </authorList>
    </citation>
    <scope>NUCLEOTIDE SEQUENCE [LARGE SCALE GENOMIC DNA]</scope>
    <source>
        <strain evidence="2 3">NCTC10713</strain>
    </source>
</reference>
<dbReference type="RefSeq" id="WP_003032252.1">
    <property type="nucleotide sequence ID" value="NZ_AP018548.1"/>
</dbReference>
<dbReference type="GeneID" id="93963320"/>
<sequence length="57" mass="6648">MERSIFGFFTALLCVVCVMAAMQAFRKKRYGLSVLFWLNAFTNLVNSIHAFYMTLFK</sequence>
<evidence type="ECO:0000256" key="1">
    <source>
        <dbReference type="SAM" id="Phobius"/>
    </source>
</evidence>
<dbReference type="EMBL" id="LR134283">
    <property type="protein sequence ID" value="VED97836.1"/>
    <property type="molecule type" value="Genomic_DNA"/>
</dbReference>
<keyword evidence="1" id="KW-0472">Membrane</keyword>
<protein>
    <submittedName>
        <fullName evidence="2">Membrane associated protein</fullName>
    </submittedName>
</protein>
<organism evidence="2 3">
    <name type="scientific">Streptococcus anginosus</name>
    <dbReference type="NCBI Taxonomy" id="1328"/>
    <lineage>
        <taxon>Bacteria</taxon>
        <taxon>Bacillati</taxon>
        <taxon>Bacillota</taxon>
        <taxon>Bacilli</taxon>
        <taxon>Lactobacillales</taxon>
        <taxon>Streptococcaceae</taxon>
        <taxon>Streptococcus</taxon>
        <taxon>Streptococcus anginosus group</taxon>
    </lineage>
</organism>
<gene>
    <name evidence="2" type="ORF">NCTC10713_00776</name>
</gene>
<evidence type="ECO:0000313" key="2">
    <source>
        <dbReference type="EMBL" id="VED97836.1"/>
    </source>
</evidence>
<feature type="transmembrane region" description="Helical" evidence="1">
    <location>
        <begin position="30"/>
        <end position="52"/>
    </location>
</feature>
<dbReference type="AlphaFoldDB" id="A0A3S4MF31"/>
<keyword evidence="1" id="KW-0812">Transmembrane</keyword>